<dbReference type="SUPFAM" id="SSF103025">
    <property type="entry name" value="Folate-binding domain"/>
    <property type="match status" value="1"/>
</dbReference>
<dbReference type="WBParaSite" id="SBAD_0001232101-mRNA-1">
    <property type="protein sequence ID" value="SBAD_0001232101-mRNA-1"/>
    <property type="gene ID" value="SBAD_0001232101"/>
</dbReference>
<organism evidence="6">
    <name type="scientific">Soboliphyme baturini</name>
    <dbReference type="NCBI Taxonomy" id="241478"/>
    <lineage>
        <taxon>Eukaryota</taxon>
        <taxon>Metazoa</taxon>
        <taxon>Ecdysozoa</taxon>
        <taxon>Nematoda</taxon>
        <taxon>Enoplea</taxon>
        <taxon>Dorylaimia</taxon>
        <taxon>Dioctophymatida</taxon>
        <taxon>Dioctophymatoidea</taxon>
        <taxon>Soboliphymatidae</taxon>
        <taxon>Soboliphyme</taxon>
    </lineage>
</organism>
<dbReference type="PANTHER" id="PTHR43757">
    <property type="entry name" value="AMINOMETHYLTRANSFERASE"/>
    <property type="match status" value="1"/>
</dbReference>
<evidence type="ECO:0000313" key="4">
    <source>
        <dbReference type="EMBL" id="VDP44063.1"/>
    </source>
</evidence>
<dbReference type="Pfam" id="PF01571">
    <property type="entry name" value="GCV_T"/>
    <property type="match status" value="1"/>
</dbReference>
<dbReference type="InterPro" id="IPR006222">
    <property type="entry name" value="GCVT_N"/>
</dbReference>
<dbReference type="Gene3D" id="3.30.1360.120">
    <property type="entry name" value="Probable tRNA modification gtpase trme, domain 1"/>
    <property type="match status" value="1"/>
</dbReference>
<accession>A0A183J7S6</accession>
<evidence type="ECO:0000313" key="6">
    <source>
        <dbReference type="WBParaSite" id="SBAD_0001232101-mRNA-1"/>
    </source>
</evidence>
<proteinExistence type="predicted"/>
<feature type="domain" description="GCVT N-terminal" evidence="3">
    <location>
        <begin position="12"/>
        <end position="160"/>
    </location>
</feature>
<dbReference type="AlphaFoldDB" id="A0A183J7S6"/>
<dbReference type="Proteomes" id="UP000270296">
    <property type="component" value="Unassembled WGS sequence"/>
</dbReference>
<dbReference type="PANTHER" id="PTHR43757:SF16">
    <property type="entry name" value="AMINOMETHYLTRANSFERASE, MITOCHONDRIAL"/>
    <property type="match status" value="1"/>
</dbReference>
<protein>
    <recommendedName>
        <fullName evidence="2">Aminomethyltransferase, mitochondrial</fullName>
    </recommendedName>
</protein>
<sequence length="164" mass="18384">MSVELPAKKTCLYDVHVANGGKMVPFAGYMMPVEYKDQTLIQSHLHTRSHVSIFDVSHMLQTKIYGKDRIRFIESLIVGDILSLPDNQGTLTCFTNENGGIKDDLIVTRTSQDYLYVVTNAACAEKDVAHFQKHLKEFQKQGHDVGVEHLFGRGLIAVQGKCMT</sequence>
<evidence type="ECO:0000259" key="3">
    <source>
        <dbReference type="Pfam" id="PF01571"/>
    </source>
</evidence>
<dbReference type="InterPro" id="IPR027266">
    <property type="entry name" value="TrmE/GcvT-like"/>
</dbReference>
<reference evidence="4 5" key="2">
    <citation type="submission" date="2018-11" db="EMBL/GenBank/DDBJ databases">
        <authorList>
            <consortium name="Pathogen Informatics"/>
        </authorList>
    </citation>
    <scope>NUCLEOTIDE SEQUENCE [LARGE SCALE GENOMIC DNA]</scope>
</reference>
<evidence type="ECO:0000256" key="2">
    <source>
        <dbReference type="ARBA" id="ARBA00015825"/>
    </source>
</evidence>
<evidence type="ECO:0000256" key="1">
    <source>
        <dbReference type="ARBA" id="ARBA00011690"/>
    </source>
</evidence>
<dbReference type="GO" id="GO:0005739">
    <property type="term" value="C:mitochondrion"/>
    <property type="evidence" value="ECO:0007669"/>
    <property type="project" value="TreeGrafter"/>
</dbReference>
<keyword evidence="5" id="KW-1185">Reference proteome</keyword>
<name>A0A183J7S6_9BILA</name>
<dbReference type="OrthoDB" id="10263536at2759"/>
<evidence type="ECO:0000313" key="5">
    <source>
        <dbReference type="Proteomes" id="UP000270296"/>
    </source>
</evidence>
<dbReference type="EMBL" id="UZAM01016626">
    <property type="protein sequence ID" value="VDP44063.1"/>
    <property type="molecule type" value="Genomic_DNA"/>
</dbReference>
<dbReference type="InterPro" id="IPR028896">
    <property type="entry name" value="GcvT/YgfZ/DmdA"/>
</dbReference>
<comment type="subunit">
    <text evidence="1">The glycine cleavage system is composed of four proteins: P, T, L and H.</text>
</comment>
<reference evidence="6" key="1">
    <citation type="submission" date="2016-06" db="UniProtKB">
        <authorList>
            <consortium name="WormBaseParasite"/>
        </authorList>
    </citation>
    <scope>IDENTIFICATION</scope>
</reference>
<gene>
    <name evidence="4" type="ORF">SBAD_LOCUS11924</name>
</gene>